<dbReference type="Proteomes" id="UP000228945">
    <property type="component" value="Chromosome"/>
</dbReference>
<keyword evidence="13" id="KW-0675">Receptor</keyword>
<evidence type="ECO:0000256" key="5">
    <source>
        <dbReference type="ARBA" id="ARBA00023077"/>
    </source>
</evidence>
<feature type="domain" description="TonB-dependent receptor-like beta-barrel" evidence="11">
    <location>
        <begin position="254"/>
        <end position="689"/>
    </location>
</feature>
<dbReference type="PANTHER" id="PTHR30069">
    <property type="entry name" value="TONB-DEPENDENT OUTER MEMBRANE RECEPTOR"/>
    <property type="match status" value="1"/>
</dbReference>
<reference evidence="13 14" key="1">
    <citation type="submission" date="2017-10" db="EMBL/GenBank/DDBJ databases">
        <title>Genome sequence of Caulobacter mirabilis FWC38.</title>
        <authorList>
            <person name="Fiebig A."/>
            <person name="Crosson S."/>
        </authorList>
    </citation>
    <scope>NUCLEOTIDE SEQUENCE [LARGE SCALE GENOMIC DNA]</scope>
    <source>
        <strain evidence="13 14">FWC 38</strain>
    </source>
</reference>
<name>A0A2D2B3S9_9CAUL</name>
<dbReference type="RefSeq" id="WP_099624166.1">
    <property type="nucleotide sequence ID" value="NZ_CP024201.1"/>
</dbReference>
<keyword evidence="7 8" id="KW-0998">Cell outer membrane</keyword>
<keyword evidence="2 8" id="KW-0813">Transport</keyword>
<dbReference type="InterPro" id="IPR012910">
    <property type="entry name" value="Plug_dom"/>
</dbReference>
<dbReference type="Gene3D" id="2.170.130.10">
    <property type="entry name" value="TonB-dependent receptor, plug domain"/>
    <property type="match status" value="1"/>
</dbReference>
<evidence type="ECO:0000256" key="2">
    <source>
        <dbReference type="ARBA" id="ARBA00022448"/>
    </source>
</evidence>
<evidence type="ECO:0000313" key="13">
    <source>
        <dbReference type="EMBL" id="ATQ44930.1"/>
    </source>
</evidence>
<protein>
    <submittedName>
        <fullName evidence="13">TonB-dependent receptor</fullName>
    </submittedName>
</protein>
<evidence type="ECO:0000256" key="6">
    <source>
        <dbReference type="ARBA" id="ARBA00023136"/>
    </source>
</evidence>
<dbReference type="PANTHER" id="PTHR30069:SF42">
    <property type="entry name" value="FERRIC AEROBACTIN RECEPTOR"/>
    <property type="match status" value="1"/>
</dbReference>
<evidence type="ECO:0000256" key="4">
    <source>
        <dbReference type="ARBA" id="ARBA00022692"/>
    </source>
</evidence>
<feature type="domain" description="TonB-dependent receptor plug" evidence="12">
    <location>
        <begin position="59"/>
        <end position="161"/>
    </location>
</feature>
<dbReference type="PROSITE" id="PS52016">
    <property type="entry name" value="TONB_DEPENDENT_REC_3"/>
    <property type="match status" value="1"/>
</dbReference>
<dbReference type="InterPro" id="IPR037066">
    <property type="entry name" value="Plug_dom_sf"/>
</dbReference>
<dbReference type="InterPro" id="IPR000531">
    <property type="entry name" value="Beta-barrel_TonB"/>
</dbReference>
<keyword evidence="3 8" id="KW-1134">Transmembrane beta strand</keyword>
<feature type="chain" id="PRO_5013575080" evidence="10">
    <location>
        <begin position="32"/>
        <end position="726"/>
    </location>
</feature>
<comment type="similarity">
    <text evidence="8 9">Belongs to the TonB-dependent receptor family.</text>
</comment>
<feature type="signal peptide" evidence="10">
    <location>
        <begin position="1"/>
        <end position="31"/>
    </location>
</feature>
<evidence type="ECO:0000259" key="11">
    <source>
        <dbReference type="Pfam" id="PF00593"/>
    </source>
</evidence>
<keyword evidence="6 8" id="KW-0472">Membrane</keyword>
<sequence length="726" mass="78392">MTRRSVRMTHSKVLATGASLLILAGASAAMAEEADAGAGGASVSEVVITAARTKLPASALPLTVDVVDSQTLVDQVAISGSMVDAVSTLSPSFSPTRQKLSGSGESLRGRSPLYAVNGIPQSTPIRDGSRDGFTIDPFFIDRVELIYGSNALQGIGATGGVVNQVTVGAPREDGISGRALAQVSSDTGFHGDGLGWKTAGLVAYRAGAFDATIGLAYEARGAFYDGDGRRVAVDNTQGEIQDSKSGSIFGRFGWQATDHLRFDLIANYFELKGDADYIVSTGSRDLNRPATSVRGVAEGAPASNKVQMVSLQVAHDDLWGGSLTAQAFYNKSRDIFGADRAPTFQDPRIAPFGTLLDQSYNQSEKLGARGSYEREIPFVQGLTAIVGLDALRDKTRQSLMRTPRDWVPPTEFTSVAPFVQANLALFDDRVHLAAGVRHEKVQLKADDFETLWTYGSRKVGGGDPEFSATLYNGGVVWKAMDGLRLYVSYAEGYTVPDVGRILRSISEPGKDVDTYLNISPVISDNQEIGAEWRKGPIEASAAYFWSKSKLGSLLVRNPVSQVYDVQRQRVEIEGLELNVNVQTPLPGLKVYAGYAHLKGRADSNQDGSVDIDLDGANISPDRFNLAASYQEGPLTVRVQSQFYLGRDYDGAARSPRKGRDSRFEGYAVMDASVRYAADFGDVFFTVNNLMDQQYVSYASDTTNLGDDNRFFAGRGRTFTLGLERRF</sequence>
<evidence type="ECO:0000256" key="7">
    <source>
        <dbReference type="ARBA" id="ARBA00023237"/>
    </source>
</evidence>
<dbReference type="Gene3D" id="2.40.170.20">
    <property type="entry name" value="TonB-dependent receptor, beta-barrel domain"/>
    <property type="match status" value="1"/>
</dbReference>
<dbReference type="Pfam" id="PF00593">
    <property type="entry name" value="TonB_dep_Rec_b-barrel"/>
    <property type="match status" value="1"/>
</dbReference>
<evidence type="ECO:0000256" key="3">
    <source>
        <dbReference type="ARBA" id="ARBA00022452"/>
    </source>
</evidence>
<evidence type="ECO:0000259" key="12">
    <source>
        <dbReference type="Pfam" id="PF07715"/>
    </source>
</evidence>
<comment type="subcellular location">
    <subcellularLocation>
        <location evidence="1 8">Cell outer membrane</location>
        <topology evidence="1 8">Multi-pass membrane protein</topology>
    </subcellularLocation>
</comment>
<organism evidence="13 14">
    <name type="scientific">Caulobacter mirabilis</name>
    <dbReference type="NCBI Taxonomy" id="69666"/>
    <lineage>
        <taxon>Bacteria</taxon>
        <taxon>Pseudomonadati</taxon>
        <taxon>Pseudomonadota</taxon>
        <taxon>Alphaproteobacteria</taxon>
        <taxon>Caulobacterales</taxon>
        <taxon>Caulobacteraceae</taxon>
        <taxon>Caulobacter</taxon>
    </lineage>
</organism>
<dbReference type="CDD" id="cd01347">
    <property type="entry name" value="ligand_gated_channel"/>
    <property type="match status" value="1"/>
</dbReference>
<keyword evidence="4 8" id="KW-0812">Transmembrane</keyword>
<keyword evidence="10" id="KW-0732">Signal</keyword>
<dbReference type="EMBL" id="CP024201">
    <property type="protein sequence ID" value="ATQ44930.1"/>
    <property type="molecule type" value="Genomic_DNA"/>
</dbReference>
<evidence type="ECO:0000313" key="14">
    <source>
        <dbReference type="Proteomes" id="UP000228945"/>
    </source>
</evidence>
<dbReference type="GO" id="GO:0009279">
    <property type="term" value="C:cell outer membrane"/>
    <property type="evidence" value="ECO:0007669"/>
    <property type="project" value="UniProtKB-SubCell"/>
</dbReference>
<gene>
    <name evidence="13" type="ORF">CSW64_08025</name>
</gene>
<dbReference type="GO" id="GO:0044718">
    <property type="term" value="P:siderophore transmembrane transport"/>
    <property type="evidence" value="ECO:0007669"/>
    <property type="project" value="TreeGrafter"/>
</dbReference>
<dbReference type="OrthoDB" id="9760333at2"/>
<dbReference type="KEGG" id="cmb:CSW64_08025"/>
<dbReference type="GO" id="GO:0015344">
    <property type="term" value="F:siderophore uptake transmembrane transporter activity"/>
    <property type="evidence" value="ECO:0007669"/>
    <property type="project" value="TreeGrafter"/>
</dbReference>
<dbReference type="InterPro" id="IPR036942">
    <property type="entry name" value="Beta-barrel_TonB_sf"/>
</dbReference>
<evidence type="ECO:0000256" key="1">
    <source>
        <dbReference type="ARBA" id="ARBA00004571"/>
    </source>
</evidence>
<keyword evidence="5 9" id="KW-0798">TonB box</keyword>
<evidence type="ECO:0000256" key="9">
    <source>
        <dbReference type="RuleBase" id="RU003357"/>
    </source>
</evidence>
<evidence type="ECO:0000256" key="8">
    <source>
        <dbReference type="PROSITE-ProRule" id="PRU01360"/>
    </source>
</evidence>
<dbReference type="AlphaFoldDB" id="A0A2D2B3S9"/>
<dbReference type="SUPFAM" id="SSF56935">
    <property type="entry name" value="Porins"/>
    <property type="match status" value="1"/>
</dbReference>
<dbReference type="Pfam" id="PF07715">
    <property type="entry name" value="Plug"/>
    <property type="match status" value="1"/>
</dbReference>
<evidence type="ECO:0000256" key="10">
    <source>
        <dbReference type="SAM" id="SignalP"/>
    </source>
</evidence>
<accession>A0A2D2B3S9</accession>
<dbReference type="InterPro" id="IPR039426">
    <property type="entry name" value="TonB-dep_rcpt-like"/>
</dbReference>
<proteinExistence type="inferred from homology"/>
<keyword evidence="14" id="KW-1185">Reference proteome</keyword>